<dbReference type="RefSeq" id="WP_153137851.1">
    <property type="nucleotide sequence ID" value="NZ_JAHOFA010000018.1"/>
</dbReference>
<reference evidence="2" key="1">
    <citation type="submission" date="2019-09" db="EMBL/GenBank/DDBJ databases">
        <title>Distinct polysaccharide growth profiles of human intestinal Prevotella copri isolates.</title>
        <authorList>
            <person name="Fehlner-Peach H."/>
            <person name="Magnabosco C."/>
            <person name="Raghavan V."/>
            <person name="Scher J.U."/>
            <person name="Tett A."/>
            <person name="Cox L.M."/>
            <person name="Gottsegen C."/>
            <person name="Watters A."/>
            <person name="Wiltshire- Gordon J.D."/>
            <person name="Segata N."/>
            <person name="Bonneau R."/>
            <person name="Littman D.R."/>
        </authorList>
    </citation>
    <scope>NUCLEOTIDE SEQUENCE [LARGE SCALE GENOMIC DNA]</scope>
    <source>
        <strain evidence="2">iAU3127</strain>
    </source>
</reference>
<accession>A0AA91A686</accession>
<organism evidence="1 2">
    <name type="scientific">Segatella copri</name>
    <dbReference type="NCBI Taxonomy" id="165179"/>
    <lineage>
        <taxon>Bacteria</taxon>
        <taxon>Pseudomonadati</taxon>
        <taxon>Bacteroidota</taxon>
        <taxon>Bacteroidia</taxon>
        <taxon>Bacteroidales</taxon>
        <taxon>Prevotellaceae</taxon>
        <taxon>Segatella</taxon>
    </lineage>
</organism>
<dbReference type="SUPFAM" id="SSF55811">
    <property type="entry name" value="Nudix"/>
    <property type="match status" value="1"/>
</dbReference>
<evidence type="ECO:0000313" key="2">
    <source>
        <dbReference type="Proteomes" id="UP000421283"/>
    </source>
</evidence>
<proteinExistence type="predicted"/>
<dbReference type="InterPro" id="IPR015797">
    <property type="entry name" value="NUDIX_hydrolase-like_dom_sf"/>
</dbReference>
<protein>
    <submittedName>
        <fullName evidence="1">DNA mismatch repair protein MutT</fullName>
    </submittedName>
</protein>
<name>A0AA91A686_9BACT</name>
<dbReference type="Proteomes" id="UP000421283">
    <property type="component" value="Unassembled WGS sequence"/>
</dbReference>
<dbReference type="Gene3D" id="3.90.79.10">
    <property type="entry name" value="Nucleoside Triphosphate Pyrophosphohydrolase"/>
    <property type="match status" value="1"/>
</dbReference>
<sequence length="205" mass="23751">MYTEQILAIPTENVWNILNYQEKGVIKALDVDIMDKLLLHGVFRPRNILEEDPSYKQIIPYAVICYGNEVYMFRRLNKQTEARLHNKCSLGVGGHMNPYGDKIDIDYLHHELEREMHEEVKLGEGCEIVDMKPVGFINDDLSEVGKVHLGVLYHITVSNNHIEINETEKMTGEWVAISDLTKYYSNMETWSQLYCKLIGVCEITK</sequence>
<evidence type="ECO:0000313" key="1">
    <source>
        <dbReference type="EMBL" id="MQO92086.1"/>
    </source>
</evidence>
<dbReference type="AlphaFoldDB" id="A0AA91A686"/>
<dbReference type="EMBL" id="VZAP01000062">
    <property type="protein sequence ID" value="MQO92086.1"/>
    <property type="molecule type" value="Genomic_DNA"/>
</dbReference>
<gene>
    <name evidence="1" type="ORF">F7D31_05265</name>
</gene>
<comment type="caution">
    <text evidence="1">The sequence shown here is derived from an EMBL/GenBank/DDBJ whole genome shotgun (WGS) entry which is preliminary data.</text>
</comment>